<sequence>MDRGDYNKSLREDHHHRHRRENPSFSSTLLDAIYNSIDDQSHNKAKEDQLIFYKETTMRSKKHTSLPNTNLRKAQQQEDQDEEMASFRKTCMIEKWMEKKNKKNKVNEKEKVLLSQNENRAFMLQNSSSSSSDSSCGGGFSSSESDSMYVSNKSRSSSSSCYNTMQQRPATIKPIRTSLSEKPRQFGESFVSSNYNSCSTQNSKPKHENGFVKTKSKAMKIYGDLKKVKQPISPGGKLATFLNSLFTNASKKAKTVGGFDKYERSKSKSTTTSTCSSASSFSRSCLSKTPSSSRGKFSNNNGSVGGGVGNVKRSVRFCPVSVIVDEDCRPCGHKSLHEDEPAGLMAVSTIRDAEIKCYVMGGNYRVEEVAKDLIKNYQKEKEMRDCVIQDANIGDFDDIEEEDDDDDDDAASYSSSDLFELDNLSAIGIERYREELPVYETTHFNTNRAIANGLIL</sequence>
<keyword evidence="7" id="KW-0927">Auxin signaling pathway</keyword>
<feature type="region of interest" description="Disordered" evidence="8">
    <location>
        <begin position="1"/>
        <end position="26"/>
    </location>
</feature>
<comment type="subcellular location">
    <subcellularLocation>
        <location evidence="2">Cell membrane</location>
    </subcellularLocation>
</comment>
<feature type="region of interest" description="Disordered" evidence="8">
    <location>
        <begin position="125"/>
        <end position="167"/>
    </location>
</feature>
<feature type="compositionally biased region" description="Low complexity" evidence="8">
    <location>
        <begin position="269"/>
        <end position="288"/>
    </location>
</feature>
<organism evidence="9 10">
    <name type="scientific">Lithocarpus litseifolius</name>
    <dbReference type="NCBI Taxonomy" id="425828"/>
    <lineage>
        <taxon>Eukaryota</taxon>
        <taxon>Viridiplantae</taxon>
        <taxon>Streptophyta</taxon>
        <taxon>Embryophyta</taxon>
        <taxon>Tracheophyta</taxon>
        <taxon>Spermatophyta</taxon>
        <taxon>Magnoliopsida</taxon>
        <taxon>eudicotyledons</taxon>
        <taxon>Gunneridae</taxon>
        <taxon>Pentapetalae</taxon>
        <taxon>rosids</taxon>
        <taxon>fabids</taxon>
        <taxon>Fagales</taxon>
        <taxon>Fagaceae</taxon>
        <taxon>Lithocarpus</taxon>
    </lineage>
</organism>
<proteinExistence type="inferred from homology"/>
<dbReference type="GO" id="GO:0009734">
    <property type="term" value="P:auxin-activated signaling pathway"/>
    <property type="evidence" value="ECO:0007669"/>
    <property type="project" value="UniProtKB-KW"/>
</dbReference>
<dbReference type="EMBL" id="JAZDWU010000002">
    <property type="protein sequence ID" value="KAL0009914.1"/>
    <property type="molecule type" value="Genomic_DNA"/>
</dbReference>
<evidence type="ECO:0008006" key="11">
    <source>
        <dbReference type="Google" id="ProtNLM"/>
    </source>
</evidence>
<evidence type="ECO:0000256" key="2">
    <source>
        <dbReference type="ARBA" id="ARBA00004236"/>
    </source>
</evidence>
<keyword evidence="6" id="KW-0472">Membrane</keyword>
<reference evidence="9 10" key="1">
    <citation type="submission" date="2024-01" db="EMBL/GenBank/DDBJ databases">
        <title>A telomere-to-telomere, gap-free genome of sweet tea (Lithocarpus litseifolius).</title>
        <authorList>
            <person name="Zhou J."/>
        </authorList>
    </citation>
    <scope>NUCLEOTIDE SEQUENCE [LARGE SCALE GENOMIC DNA]</scope>
    <source>
        <strain evidence="9">Zhou-2022a</strain>
        <tissue evidence="9">Leaf</tissue>
    </source>
</reference>
<evidence type="ECO:0000256" key="8">
    <source>
        <dbReference type="SAM" id="MobiDB-lite"/>
    </source>
</evidence>
<protein>
    <recommendedName>
        <fullName evidence="11">Protein BIG GRAIN 1-like B</fullName>
    </recommendedName>
</protein>
<comment type="caution">
    <text evidence="9">The sequence shown here is derived from an EMBL/GenBank/DDBJ whole genome shotgun (WGS) entry which is preliminary data.</text>
</comment>
<comment type="similarity">
    <text evidence="3">Belongs to the BIG GRAIN 1 (BG1) plant protein family.</text>
</comment>
<dbReference type="InterPro" id="IPR039621">
    <property type="entry name" value="BG1-like"/>
</dbReference>
<feature type="region of interest" description="Disordered" evidence="8">
    <location>
        <begin position="269"/>
        <end position="305"/>
    </location>
</feature>
<evidence type="ECO:0000256" key="7">
    <source>
        <dbReference type="ARBA" id="ARBA00023294"/>
    </source>
</evidence>
<dbReference type="Proteomes" id="UP001459277">
    <property type="component" value="Unassembled WGS sequence"/>
</dbReference>
<evidence type="ECO:0000256" key="3">
    <source>
        <dbReference type="ARBA" id="ARBA00010067"/>
    </source>
</evidence>
<name>A0AAW2DIC2_9ROSI</name>
<keyword evidence="4" id="KW-0813">Transport</keyword>
<dbReference type="PANTHER" id="PTHR33541:SF28">
    <property type="entry name" value="PROTEIN BIG GRAIN 1-LIKE A"/>
    <property type="match status" value="1"/>
</dbReference>
<evidence type="ECO:0000256" key="5">
    <source>
        <dbReference type="ARBA" id="ARBA00022475"/>
    </source>
</evidence>
<gene>
    <name evidence="9" type="ORF">SO802_005022</name>
</gene>
<evidence type="ECO:0000256" key="4">
    <source>
        <dbReference type="ARBA" id="ARBA00022448"/>
    </source>
</evidence>
<evidence type="ECO:0000256" key="6">
    <source>
        <dbReference type="ARBA" id="ARBA00023136"/>
    </source>
</evidence>
<feature type="region of interest" description="Disordered" evidence="8">
    <location>
        <begin position="59"/>
        <end position="83"/>
    </location>
</feature>
<keyword evidence="5" id="KW-1003">Cell membrane</keyword>
<comment type="function">
    <text evidence="1">Involved in auxin transport. Regulator of the auxin signaling pathway.</text>
</comment>
<evidence type="ECO:0000313" key="9">
    <source>
        <dbReference type="EMBL" id="KAL0009914.1"/>
    </source>
</evidence>
<feature type="compositionally biased region" description="Polar residues" evidence="8">
    <location>
        <begin position="65"/>
        <end position="74"/>
    </location>
</feature>
<evidence type="ECO:0000313" key="10">
    <source>
        <dbReference type="Proteomes" id="UP001459277"/>
    </source>
</evidence>
<dbReference type="PANTHER" id="PTHR33541">
    <property type="entry name" value="PROTEIN BIG GRAIN 1-LIKE A-RELATED"/>
    <property type="match status" value="1"/>
</dbReference>
<evidence type="ECO:0000256" key="1">
    <source>
        <dbReference type="ARBA" id="ARBA00002281"/>
    </source>
</evidence>
<dbReference type="AlphaFoldDB" id="A0AAW2DIC2"/>
<feature type="compositionally biased region" description="Basic and acidic residues" evidence="8">
    <location>
        <begin position="1"/>
        <end position="13"/>
    </location>
</feature>
<keyword evidence="10" id="KW-1185">Reference proteome</keyword>
<accession>A0AAW2DIC2</accession>
<feature type="compositionally biased region" description="Low complexity" evidence="8">
    <location>
        <begin position="127"/>
        <end position="160"/>
    </location>
</feature>
<dbReference type="GO" id="GO:0005886">
    <property type="term" value="C:plasma membrane"/>
    <property type="evidence" value="ECO:0007669"/>
    <property type="project" value="UniProtKB-SubCell"/>
</dbReference>